<dbReference type="AlphaFoldDB" id="A0A0H4PRC8"/>
<organism evidence="1 2">
    <name type="scientific">Cyclobacterium amurskyense</name>
    <dbReference type="NCBI Taxonomy" id="320787"/>
    <lineage>
        <taxon>Bacteria</taxon>
        <taxon>Pseudomonadati</taxon>
        <taxon>Bacteroidota</taxon>
        <taxon>Cytophagia</taxon>
        <taxon>Cytophagales</taxon>
        <taxon>Cyclobacteriaceae</taxon>
        <taxon>Cyclobacterium</taxon>
    </lineage>
</organism>
<name>A0A0H4PRC8_9BACT</name>
<evidence type="ECO:0000313" key="2">
    <source>
        <dbReference type="Proteomes" id="UP000036520"/>
    </source>
</evidence>
<reference evidence="1 2" key="1">
    <citation type="submission" date="2015-07" db="EMBL/GenBank/DDBJ databases">
        <authorList>
            <person name="Kim K.M."/>
        </authorList>
    </citation>
    <scope>NUCLEOTIDE SEQUENCE [LARGE SCALE GENOMIC DNA]</scope>
    <source>
        <strain evidence="1 2">KCTC 12363</strain>
    </source>
</reference>
<dbReference type="RefSeq" id="WP_048641241.1">
    <property type="nucleotide sequence ID" value="NZ_CP012040.1"/>
</dbReference>
<dbReference type="OrthoDB" id="1269768at2"/>
<evidence type="ECO:0008006" key="3">
    <source>
        <dbReference type="Google" id="ProtNLM"/>
    </source>
</evidence>
<proteinExistence type="predicted"/>
<gene>
    <name evidence="1" type="ORF">CA2015_1389</name>
</gene>
<dbReference type="EMBL" id="CP012040">
    <property type="protein sequence ID" value="AKP50832.1"/>
    <property type="molecule type" value="Genomic_DNA"/>
</dbReference>
<protein>
    <recommendedName>
        <fullName evidence="3">Lysine-specific metallo-endopeptidase domain-containing protein</fullName>
    </recommendedName>
</protein>
<accession>A0A0H4PRC8</accession>
<dbReference type="KEGG" id="camu:CA2015_1389"/>
<evidence type="ECO:0000313" key="1">
    <source>
        <dbReference type="EMBL" id="AKP50832.1"/>
    </source>
</evidence>
<sequence length="173" mass="19794">MIITFNDKQPKVEEATEMANSVLKNPLFYSKIREKDSFDLSTASPQNIADLIEQSDLEFKIDLFYPSGWKAIKYRKTFAYMDSRFPNTLFLNLKKLKRSSKSIAATIIHESLHALDHEAIEYTFGHGNNSSKGKSNTAPYWVGNLANKILEGDFDAKLLVFDQIEDDENDYLV</sequence>
<keyword evidence="2" id="KW-1185">Reference proteome</keyword>
<dbReference type="Proteomes" id="UP000036520">
    <property type="component" value="Chromosome"/>
</dbReference>